<dbReference type="AlphaFoldDB" id="A0A948WWP4"/>
<proteinExistence type="predicted"/>
<comment type="caution">
    <text evidence="3">The sequence shown here is derived from an EMBL/GenBank/DDBJ whole genome shotgun (WGS) entry which is preliminary data.</text>
</comment>
<dbReference type="GO" id="GO:0046872">
    <property type="term" value="F:metal ion binding"/>
    <property type="evidence" value="ECO:0007669"/>
    <property type="project" value="InterPro"/>
</dbReference>
<dbReference type="Gene3D" id="3.30.470.20">
    <property type="entry name" value="ATP-grasp fold, B domain"/>
    <property type="match status" value="1"/>
</dbReference>
<reference evidence="3" key="1">
    <citation type="journal article" date="2021" name="PeerJ">
        <title>Extensive microbial diversity within the chicken gut microbiome revealed by metagenomics and culture.</title>
        <authorList>
            <person name="Gilroy R."/>
            <person name="Ravi A."/>
            <person name="Getino M."/>
            <person name="Pursley I."/>
            <person name="Horton D.L."/>
            <person name="Alikhan N.F."/>
            <person name="Baker D."/>
            <person name="Gharbi K."/>
            <person name="Hall N."/>
            <person name="Watson M."/>
            <person name="Adriaenssens E.M."/>
            <person name="Foster-Nyarko E."/>
            <person name="Jarju S."/>
            <person name="Secka A."/>
            <person name="Antonio M."/>
            <person name="Oren A."/>
            <person name="Chaudhuri R.R."/>
            <person name="La Ragione R."/>
            <person name="Hildebrand F."/>
            <person name="Pallen M.J."/>
        </authorList>
    </citation>
    <scope>NUCLEOTIDE SEQUENCE</scope>
    <source>
        <strain evidence="3">G4-2901</strain>
    </source>
</reference>
<dbReference type="GO" id="GO:0009432">
    <property type="term" value="P:SOS response"/>
    <property type="evidence" value="ECO:0007669"/>
    <property type="project" value="TreeGrafter"/>
</dbReference>
<name>A0A948WWP4_9BACT</name>
<keyword evidence="1" id="KW-0067">ATP-binding</keyword>
<reference evidence="3" key="2">
    <citation type="submission" date="2021-04" db="EMBL/GenBank/DDBJ databases">
        <authorList>
            <person name="Gilroy R."/>
        </authorList>
    </citation>
    <scope>NUCLEOTIDE SEQUENCE</scope>
    <source>
        <strain evidence="3">G4-2901</strain>
    </source>
</reference>
<dbReference type="EMBL" id="JAHLFW010000056">
    <property type="protein sequence ID" value="MBU3837900.1"/>
    <property type="molecule type" value="Genomic_DNA"/>
</dbReference>
<gene>
    <name evidence="3" type="ORF">H9777_06230</name>
</gene>
<dbReference type="GO" id="GO:0018169">
    <property type="term" value="F:ribosomal S6-glutamic acid ligase activity"/>
    <property type="evidence" value="ECO:0007669"/>
    <property type="project" value="TreeGrafter"/>
</dbReference>
<dbReference type="PROSITE" id="PS50975">
    <property type="entry name" value="ATP_GRASP"/>
    <property type="match status" value="1"/>
</dbReference>
<dbReference type="InterPro" id="IPR011761">
    <property type="entry name" value="ATP-grasp"/>
</dbReference>
<dbReference type="PANTHER" id="PTHR21621">
    <property type="entry name" value="RIBOSOMAL PROTEIN S6 MODIFICATION PROTEIN"/>
    <property type="match status" value="1"/>
</dbReference>
<evidence type="ECO:0000313" key="4">
    <source>
        <dbReference type="Proteomes" id="UP000783796"/>
    </source>
</evidence>
<organism evidence="3 4">
    <name type="scientific">Candidatus Phocaeicola faecigallinarum</name>
    <dbReference type="NCBI Taxonomy" id="2838732"/>
    <lineage>
        <taxon>Bacteria</taxon>
        <taxon>Pseudomonadati</taxon>
        <taxon>Bacteroidota</taxon>
        <taxon>Bacteroidia</taxon>
        <taxon>Bacteroidales</taxon>
        <taxon>Bacteroidaceae</taxon>
        <taxon>Phocaeicola</taxon>
    </lineage>
</organism>
<protein>
    <recommendedName>
        <fullName evidence="2">ATP-grasp domain-containing protein</fullName>
    </recommendedName>
</protein>
<dbReference type="SUPFAM" id="SSF56059">
    <property type="entry name" value="Glutathione synthetase ATP-binding domain-like"/>
    <property type="match status" value="1"/>
</dbReference>
<keyword evidence="1" id="KW-0547">Nucleotide-binding</keyword>
<sequence>MILILSFYEYEQCTDPVIDWLLYYNVKFIKLTQQDLYDKTKIRFDIKNSRFIYDGIDLVKEVNCVYYRRFEDTMNLNLRKGYPLSQVSFELKYELNDLIKYIYYILKDKIWFPSPYKVGIDKLTALNIAESCGLKVPNTIVTNNKDDIIDWIKIHPSAIIKPIRFSGYYVDGEYTYNVYTNSISLDEVEQLDCQQFFPSLIQEKIKKDFEIRTFYLDGQIYASAIFTDDNEYDDIKRHFNSASIKWVPFKFPNSVEEKIRSFMEKISLNTGSIDMMKTVTGEFVFIEVNPVGQFIAPSNRCNYHIEQKIAKWLINHDKK</sequence>
<evidence type="ECO:0000256" key="1">
    <source>
        <dbReference type="PROSITE-ProRule" id="PRU00409"/>
    </source>
</evidence>
<evidence type="ECO:0000259" key="2">
    <source>
        <dbReference type="PROSITE" id="PS50975"/>
    </source>
</evidence>
<accession>A0A948WWP4</accession>
<dbReference type="PANTHER" id="PTHR21621:SF0">
    <property type="entry name" value="BETA-CITRYLGLUTAMATE SYNTHASE B-RELATED"/>
    <property type="match status" value="1"/>
</dbReference>
<dbReference type="GO" id="GO:0005524">
    <property type="term" value="F:ATP binding"/>
    <property type="evidence" value="ECO:0007669"/>
    <property type="project" value="UniProtKB-UniRule"/>
</dbReference>
<evidence type="ECO:0000313" key="3">
    <source>
        <dbReference type="EMBL" id="MBU3837900.1"/>
    </source>
</evidence>
<feature type="domain" description="ATP-grasp" evidence="2">
    <location>
        <begin position="126"/>
        <end position="314"/>
    </location>
</feature>
<dbReference type="Proteomes" id="UP000783796">
    <property type="component" value="Unassembled WGS sequence"/>
</dbReference>
<dbReference type="GO" id="GO:0005737">
    <property type="term" value="C:cytoplasm"/>
    <property type="evidence" value="ECO:0007669"/>
    <property type="project" value="TreeGrafter"/>
</dbReference>